<evidence type="ECO:0000313" key="3">
    <source>
        <dbReference type="Proteomes" id="UP001604336"/>
    </source>
</evidence>
<comment type="caution">
    <text evidence="2">The sequence shown here is derived from an EMBL/GenBank/DDBJ whole genome shotgun (WGS) entry which is preliminary data.</text>
</comment>
<organism evidence="2 3">
    <name type="scientific">Abeliophyllum distichum</name>
    <dbReference type="NCBI Taxonomy" id="126358"/>
    <lineage>
        <taxon>Eukaryota</taxon>
        <taxon>Viridiplantae</taxon>
        <taxon>Streptophyta</taxon>
        <taxon>Embryophyta</taxon>
        <taxon>Tracheophyta</taxon>
        <taxon>Spermatophyta</taxon>
        <taxon>Magnoliopsida</taxon>
        <taxon>eudicotyledons</taxon>
        <taxon>Gunneridae</taxon>
        <taxon>Pentapetalae</taxon>
        <taxon>asterids</taxon>
        <taxon>lamiids</taxon>
        <taxon>Lamiales</taxon>
        <taxon>Oleaceae</taxon>
        <taxon>Forsythieae</taxon>
        <taxon>Abeliophyllum</taxon>
    </lineage>
</organism>
<reference evidence="3" key="1">
    <citation type="submission" date="2024-07" db="EMBL/GenBank/DDBJ databases">
        <title>Two chromosome-level genome assemblies of Korean endemic species Abeliophyllum distichum and Forsythia ovata (Oleaceae).</title>
        <authorList>
            <person name="Jang H."/>
        </authorList>
    </citation>
    <scope>NUCLEOTIDE SEQUENCE [LARGE SCALE GENOMIC DNA]</scope>
</reference>
<feature type="compositionally biased region" description="Acidic residues" evidence="1">
    <location>
        <begin position="119"/>
        <end position="129"/>
    </location>
</feature>
<sequence>MSIVQTVFNLAEQVQMLVQENRTSRAMTSELVTDEENGIVKARALAESHSHPYSDPRNSMHYWSLDLLKEREHRSARSVSIFNRLGNEADSHQRRPSSIMDEWWDHPNGPLQYEPGYSYDDERDEPLVL</sequence>
<protein>
    <submittedName>
        <fullName evidence="2">Uncharacterized protein</fullName>
    </submittedName>
</protein>
<dbReference type="EMBL" id="JBFOLK010000001">
    <property type="protein sequence ID" value="KAL2542008.1"/>
    <property type="molecule type" value="Genomic_DNA"/>
</dbReference>
<accession>A0ABD1VX93</accession>
<dbReference type="Proteomes" id="UP001604336">
    <property type="component" value="Unassembled WGS sequence"/>
</dbReference>
<gene>
    <name evidence="2" type="ORF">Adt_02986</name>
</gene>
<dbReference type="AlphaFoldDB" id="A0ABD1VX93"/>
<keyword evidence="3" id="KW-1185">Reference proteome</keyword>
<evidence type="ECO:0000256" key="1">
    <source>
        <dbReference type="SAM" id="MobiDB-lite"/>
    </source>
</evidence>
<feature type="region of interest" description="Disordered" evidence="1">
    <location>
        <begin position="83"/>
        <end position="129"/>
    </location>
</feature>
<evidence type="ECO:0000313" key="2">
    <source>
        <dbReference type="EMBL" id="KAL2542008.1"/>
    </source>
</evidence>
<proteinExistence type="predicted"/>
<name>A0ABD1VX93_9LAMI</name>